<dbReference type="Pfam" id="PF02627">
    <property type="entry name" value="CMD"/>
    <property type="match status" value="1"/>
</dbReference>
<keyword evidence="2" id="KW-0560">Oxidoreductase</keyword>
<accession>A0A2N5Y6S6</accession>
<dbReference type="Gene3D" id="1.20.1290.10">
    <property type="entry name" value="AhpD-like"/>
    <property type="match status" value="1"/>
</dbReference>
<dbReference type="Proteomes" id="UP000234845">
    <property type="component" value="Unassembled WGS sequence"/>
</dbReference>
<dbReference type="SUPFAM" id="SSF69118">
    <property type="entry name" value="AhpD-like"/>
    <property type="match status" value="1"/>
</dbReference>
<feature type="domain" description="Carboxymuconolactone decarboxylase-like" evidence="1">
    <location>
        <begin position="42"/>
        <end position="113"/>
    </location>
</feature>
<evidence type="ECO:0000313" key="2">
    <source>
        <dbReference type="EMBL" id="PLW84103.1"/>
    </source>
</evidence>
<dbReference type="RefSeq" id="WP_101519739.1">
    <property type="nucleotide sequence ID" value="NZ_PKLZ01000001.1"/>
</dbReference>
<keyword evidence="3" id="KW-1185">Reference proteome</keyword>
<dbReference type="EMBL" id="PKLZ01000001">
    <property type="protein sequence ID" value="PLW84103.1"/>
    <property type="molecule type" value="Genomic_DNA"/>
</dbReference>
<proteinExistence type="predicted"/>
<dbReference type="PANTHER" id="PTHR35446">
    <property type="entry name" value="SI:CH211-175M2.5"/>
    <property type="match status" value="1"/>
</dbReference>
<dbReference type="PANTHER" id="PTHR35446:SF2">
    <property type="entry name" value="CARBOXYMUCONOLACTONE DECARBOXYLASE-LIKE DOMAIN-CONTAINING PROTEIN"/>
    <property type="match status" value="1"/>
</dbReference>
<protein>
    <submittedName>
        <fullName evidence="2">Alkylhydroperoxidase</fullName>
    </submittedName>
</protein>
<reference evidence="3" key="1">
    <citation type="submission" date="2017-11" db="EMBL/GenBank/DDBJ databases">
        <title>The draft genome sequence of Chromatocurvus sp. F02.</title>
        <authorList>
            <person name="Du Z.-J."/>
            <person name="Chang Y.-Q."/>
        </authorList>
    </citation>
    <scope>NUCLEOTIDE SEQUENCE [LARGE SCALE GENOMIC DNA]</scope>
    <source>
        <strain evidence="3">F02</strain>
    </source>
</reference>
<dbReference type="GO" id="GO:0051920">
    <property type="term" value="F:peroxiredoxin activity"/>
    <property type="evidence" value="ECO:0007669"/>
    <property type="project" value="InterPro"/>
</dbReference>
<sequence>MALLKLHEQSSISDPEILGISEWVTEMEGKVPNHFLLELNFPEFMKAKLGATKVLWESGELSPETIQHIGILVSRANGCAYCTGAFCTILGHGLNASEAYVQELAAEGISAVGEVKIKVMLDFALKVNDEPRSIDQADIDALKASGLTDKGVLQLVHLVSDFASYNRLNLALKTDYDYENFGPQAGQSD</sequence>
<evidence type="ECO:0000313" key="3">
    <source>
        <dbReference type="Proteomes" id="UP000234845"/>
    </source>
</evidence>
<comment type="caution">
    <text evidence="2">The sequence shown here is derived from an EMBL/GenBank/DDBJ whole genome shotgun (WGS) entry which is preliminary data.</text>
</comment>
<evidence type="ECO:0000259" key="1">
    <source>
        <dbReference type="Pfam" id="PF02627"/>
    </source>
</evidence>
<dbReference type="InterPro" id="IPR029032">
    <property type="entry name" value="AhpD-like"/>
</dbReference>
<dbReference type="InterPro" id="IPR003779">
    <property type="entry name" value="CMD-like"/>
</dbReference>
<name>A0A2N5Y6S6_9GAMM</name>
<gene>
    <name evidence="2" type="ORF">CWI75_01765</name>
</gene>
<organism evidence="2 3">
    <name type="scientific">Kineobactrum sediminis</name>
    <dbReference type="NCBI Taxonomy" id="1905677"/>
    <lineage>
        <taxon>Bacteria</taxon>
        <taxon>Pseudomonadati</taxon>
        <taxon>Pseudomonadota</taxon>
        <taxon>Gammaproteobacteria</taxon>
        <taxon>Cellvibrionales</taxon>
        <taxon>Halieaceae</taxon>
        <taxon>Kineobactrum</taxon>
    </lineage>
</organism>
<dbReference type="AlphaFoldDB" id="A0A2N5Y6S6"/>
<keyword evidence="2" id="KW-0575">Peroxidase</keyword>
<dbReference type="OrthoDB" id="9808310at2"/>